<organism evidence="2 3">
    <name type="scientific">Diploscapter pachys</name>
    <dbReference type="NCBI Taxonomy" id="2018661"/>
    <lineage>
        <taxon>Eukaryota</taxon>
        <taxon>Metazoa</taxon>
        <taxon>Ecdysozoa</taxon>
        <taxon>Nematoda</taxon>
        <taxon>Chromadorea</taxon>
        <taxon>Rhabditida</taxon>
        <taxon>Rhabditina</taxon>
        <taxon>Rhabditomorpha</taxon>
        <taxon>Rhabditoidea</taxon>
        <taxon>Rhabditidae</taxon>
        <taxon>Diploscapter</taxon>
    </lineage>
</organism>
<reference evidence="2 3" key="1">
    <citation type="journal article" date="2017" name="Curr. Biol.">
        <title>Genome architecture and evolution of a unichromosomal asexual nematode.</title>
        <authorList>
            <person name="Fradin H."/>
            <person name="Zegar C."/>
            <person name="Gutwein M."/>
            <person name="Lucas J."/>
            <person name="Kovtun M."/>
            <person name="Corcoran D."/>
            <person name="Baugh L.R."/>
            <person name="Kiontke K."/>
            <person name="Gunsalus K."/>
            <person name="Fitch D.H."/>
            <person name="Piano F."/>
        </authorList>
    </citation>
    <scope>NUCLEOTIDE SEQUENCE [LARGE SCALE GENOMIC DNA]</scope>
    <source>
        <strain evidence="2">PF1309</strain>
    </source>
</reference>
<evidence type="ECO:0000256" key="1">
    <source>
        <dbReference type="SAM" id="MobiDB-lite"/>
    </source>
</evidence>
<dbReference type="Proteomes" id="UP000218231">
    <property type="component" value="Unassembled WGS sequence"/>
</dbReference>
<proteinExistence type="predicted"/>
<keyword evidence="3" id="KW-1185">Reference proteome</keyword>
<protein>
    <submittedName>
        <fullName evidence="2">Uncharacterized protein</fullName>
    </submittedName>
</protein>
<name>A0A2A2KA68_9BILA</name>
<dbReference type="EMBL" id="LIAE01009193">
    <property type="protein sequence ID" value="PAV70854.1"/>
    <property type="molecule type" value="Genomic_DNA"/>
</dbReference>
<evidence type="ECO:0000313" key="3">
    <source>
        <dbReference type="Proteomes" id="UP000218231"/>
    </source>
</evidence>
<gene>
    <name evidence="2" type="ORF">WR25_25629</name>
</gene>
<comment type="caution">
    <text evidence="2">The sequence shown here is derived from an EMBL/GenBank/DDBJ whole genome shotgun (WGS) entry which is preliminary data.</text>
</comment>
<dbReference type="AlphaFoldDB" id="A0A2A2KA68"/>
<evidence type="ECO:0000313" key="2">
    <source>
        <dbReference type="EMBL" id="PAV70854.1"/>
    </source>
</evidence>
<sequence>MQTAVAGSLDGLAGELRVAGLEFLQADDVGLLARQPGQQVVEATADAVDIERGDLQRFHALGSSTRACTASCSAPRWAWSASSLSLSQSSQSIAPSSRSASAVRSSSW</sequence>
<accession>A0A2A2KA68</accession>
<feature type="region of interest" description="Disordered" evidence="1">
    <location>
        <begin position="88"/>
        <end position="108"/>
    </location>
</feature>